<accession>A0A0A8ZBH7</accession>
<name>A0A0A8ZBH7_ARUDO</name>
<reference evidence="1" key="1">
    <citation type="submission" date="2014-09" db="EMBL/GenBank/DDBJ databases">
        <authorList>
            <person name="Magalhaes I.L.F."/>
            <person name="Oliveira U."/>
            <person name="Santos F.R."/>
            <person name="Vidigal T.H.D.A."/>
            <person name="Brescovit A.D."/>
            <person name="Santos A.J."/>
        </authorList>
    </citation>
    <scope>NUCLEOTIDE SEQUENCE</scope>
    <source>
        <tissue evidence="1">Shoot tissue taken approximately 20 cm above the soil surface</tissue>
    </source>
</reference>
<sequence length="42" mass="5118">MASNEMPLPEEIWRFQKNKHLRKFGSYSYCFLSVLKRTRDIP</sequence>
<reference evidence="1" key="2">
    <citation type="journal article" date="2015" name="Data Brief">
        <title>Shoot transcriptome of the giant reed, Arundo donax.</title>
        <authorList>
            <person name="Barrero R.A."/>
            <person name="Guerrero F.D."/>
            <person name="Moolhuijzen P."/>
            <person name="Goolsby J.A."/>
            <person name="Tidwell J."/>
            <person name="Bellgard S.E."/>
            <person name="Bellgard M.I."/>
        </authorList>
    </citation>
    <scope>NUCLEOTIDE SEQUENCE</scope>
    <source>
        <tissue evidence="1">Shoot tissue taken approximately 20 cm above the soil surface</tissue>
    </source>
</reference>
<dbReference type="AlphaFoldDB" id="A0A0A8ZBH7"/>
<evidence type="ECO:0000313" key="1">
    <source>
        <dbReference type="EMBL" id="JAD36774.1"/>
    </source>
</evidence>
<protein>
    <submittedName>
        <fullName evidence="1">Uncharacterized protein</fullName>
    </submittedName>
</protein>
<dbReference type="EMBL" id="GBRH01261121">
    <property type="protein sequence ID" value="JAD36774.1"/>
    <property type="molecule type" value="Transcribed_RNA"/>
</dbReference>
<proteinExistence type="predicted"/>
<organism evidence="1">
    <name type="scientific">Arundo donax</name>
    <name type="common">Giant reed</name>
    <name type="synonym">Donax arundinaceus</name>
    <dbReference type="NCBI Taxonomy" id="35708"/>
    <lineage>
        <taxon>Eukaryota</taxon>
        <taxon>Viridiplantae</taxon>
        <taxon>Streptophyta</taxon>
        <taxon>Embryophyta</taxon>
        <taxon>Tracheophyta</taxon>
        <taxon>Spermatophyta</taxon>
        <taxon>Magnoliopsida</taxon>
        <taxon>Liliopsida</taxon>
        <taxon>Poales</taxon>
        <taxon>Poaceae</taxon>
        <taxon>PACMAD clade</taxon>
        <taxon>Arundinoideae</taxon>
        <taxon>Arundineae</taxon>
        <taxon>Arundo</taxon>
    </lineage>
</organism>